<feature type="region of interest" description="Disordered" evidence="8">
    <location>
        <begin position="78"/>
        <end position="118"/>
    </location>
</feature>
<dbReference type="GO" id="GO:0004300">
    <property type="term" value="F:enoyl-CoA hydratase activity"/>
    <property type="evidence" value="ECO:0007669"/>
    <property type="project" value="UniProtKB-EC"/>
</dbReference>
<name>A0A1X1Y544_9MYCO</name>
<dbReference type="RefSeq" id="WP_045374559.1">
    <property type="nucleotide sequence ID" value="NZ_BBKA01000014.1"/>
</dbReference>
<protein>
    <submittedName>
        <fullName evidence="9">Crotonase</fullName>
    </submittedName>
</protein>
<dbReference type="CDD" id="cd06558">
    <property type="entry name" value="crotonase-like"/>
    <property type="match status" value="1"/>
</dbReference>
<dbReference type="Proteomes" id="UP000193487">
    <property type="component" value="Unassembled WGS sequence"/>
</dbReference>
<sequence length="303" mass="32687">MPSADSGPHPPDGDWLGTKFLKFTREGPFAIVTLDRPEARNAMTPAMYFGIRYAVSRVNADADLAGLIITGSGDVFAPGGDLGGGRGDRQRGEAGRWGRPQPRSGEGDGSPPDSGDDNWMQWGSALSLDVTPFDTLRKSAKPVVSAVNGLCQGGGLQIAMCSDIAVVSDRATFRVPELYRGIADTYYSQMLARIIGPVRTRDLMFTGRILTAAEAVEWGMVARMVAHDELMDAAREILGQACRTAPGARRVVKASLDNYLGLYDRIGMEASIEGPEAVEGFLAFSERRSPNWVHPDLRVDGRL</sequence>
<dbReference type="GO" id="GO:0006635">
    <property type="term" value="P:fatty acid beta-oxidation"/>
    <property type="evidence" value="ECO:0007669"/>
    <property type="project" value="TreeGrafter"/>
</dbReference>
<proteinExistence type="inferred from homology"/>
<evidence type="ECO:0000256" key="6">
    <source>
        <dbReference type="ARBA" id="ARBA00023717"/>
    </source>
</evidence>
<keyword evidence="10" id="KW-1185">Reference proteome</keyword>
<dbReference type="Gene3D" id="3.90.226.10">
    <property type="entry name" value="2-enoyl-CoA Hydratase, Chain A, domain 1"/>
    <property type="match status" value="1"/>
</dbReference>
<evidence type="ECO:0000256" key="3">
    <source>
        <dbReference type="ARBA" id="ARBA00022832"/>
    </source>
</evidence>
<dbReference type="EMBL" id="LQPE01000072">
    <property type="protein sequence ID" value="ORW06144.1"/>
    <property type="molecule type" value="Genomic_DNA"/>
</dbReference>
<dbReference type="SUPFAM" id="SSF52096">
    <property type="entry name" value="ClpP/crotonase"/>
    <property type="match status" value="1"/>
</dbReference>
<evidence type="ECO:0000256" key="2">
    <source>
        <dbReference type="ARBA" id="ARBA00005254"/>
    </source>
</evidence>
<comment type="similarity">
    <text evidence="2 7">Belongs to the enoyl-CoA hydratase/isomerase family.</text>
</comment>
<dbReference type="InterPro" id="IPR001753">
    <property type="entry name" value="Enoyl-CoA_hydra/iso"/>
</dbReference>
<comment type="caution">
    <text evidence="9">The sequence shown here is derived from an EMBL/GenBank/DDBJ whole genome shotgun (WGS) entry which is preliminary data.</text>
</comment>
<dbReference type="STRING" id="487514.A5707_10910"/>
<evidence type="ECO:0000256" key="7">
    <source>
        <dbReference type="RuleBase" id="RU003707"/>
    </source>
</evidence>
<dbReference type="InterPro" id="IPR018376">
    <property type="entry name" value="Enoyl-CoA_hyd/isom_CS"/>
</dbReference>
<evidence type="ECO:0000256" key="5">
    <source>
        <dbReference type="ARBA" id="ARBA00023709"/>
    </source>
</evidence>
<comment type="catalytic activity">
    <reaction evidence="6">
        <text>a 4-saturated-(3S)-3-hydroxyacyl-CoA = a (3E)-enoyl-CoA + H2O</text>
        <dbReference type="Rhea" id="RHEA:20724"/>
        <dbReference type="ChEBI" id="CHEBI:15377"/>
        <dbReference type="ChEBI" id="CHEBI:58521"/>
        <dbReference type="ChEBI" id="CHEBI:137480"/>
        <dbReference type="EC" id="4.2.1.17"/>
    </reaction>
</comment>
<evidence type="ECO:0000256" key="4">
    <source>
        <dbReference type="ARBA" id="ARBA00023098"/>
    </source>
</evidence>
<comment type="catalytic activity">
    <reaction evidence="5">
        <text>a (3S)-3-hydroxyacyl-CoA = a (2E)-enoyl-CoA + H2O</text>
        <dbReference type="Rhea" id="RHEA:16105"/>
        <dbReference type="ChEBI" id="CHEBI:15377"/>
        <dbReference type="ChEBI" id="CHEBI:57318"/>
        <dbReference type="ChEBI" id="CHEBI:58856"/>
        <dbReference type="EC" id="4.2.1.17"/>
    </reaction>
</comment>
<dbReference type="InterPro" id="IPR029045">
    <property type="entry name" value="ClpP/crotonase-like_dom_sf"/>
</dbReference>
<accession>A0A1X1Y544</accession>
<feature type="compositionally biased region" description="Basic and acidic residues" evidence="8">
    <location>
        <begin position="86"/>
        <end position="96"/>
    </location>
</feature>
<dbReference type="AlphaFoldDB" id="A0A1X1Y544"/>
<dbReference type="PANTHER" id="PTHR11941">
    <property type="entry name" value="ENOYL-COA HYDRATASE-RELATED"/>
    <property type="match status" value="1"/>
</dbReference>
<dbReference type="PANTHER" id="PTHR11941:SF54">
    <property type="entry name" value="ENOYL-COA HYDRATASE, MITOCHONDRIAL"/>
    <property type="match status" value="1"/>
</dbReference>
<dbReference type="Pfam" id="PF00378">
    <property type="entry name" value="ECH_1"/>
    <property type="match status" value="2"/>
</dbReference>
<evidence type="ECO:0000313" key="10">
    <source>
        <dbReference type="Proteomes" id="UP000193487"/>
    </source>
</evidence>
<dbReference type="PROSITE" id="PS00166">
    <property type="entry name" value="ENOYL_COA_HYDRATASE"/>
    <property type="match status" value="1"/>
</dbReference>
<evidence type="ECO:0000256" key="8">
    <source>
        <dbReference type="SAM" id="MobiDB-lite"/>
    </source>
</evidence>
<evidence type="ECO:0000313" key="9">
    <source>
        <dbReference type="EMBL" id="ORW06144.1"/>
    </source>
</evidence>
<dbReference type="OrthoDB" id="7209855at2"/>
<evidence type="ECO:0000256" key="1">
    <source>
        <dbReference type="ARBA" id="ARBA00002994"/>
    </source>
</evidence>
<organism evidence="9 10">
    <name type="scientific">Mycobacterium kyorinense</name>
    <dbReference type="NCBI Taxonomy" id="487514"/>
    <lineage>
        <taxon>Bacteria</taxon>
        <taxon>Bacillati</taxon>
        <taxon>Actinomycetota</taxon>
        <taxon>Actinomycetes</taxon>
        <taxon>Mycobacteriales</taxon>
        <taxon>Mycobacteriaceae</taxon>
        <taxon>Mycobacterium</taxon>
    </lineage>
</organism>
<reference evidence="9 10" key="1">
    <citation type="submission" date="2016-01" db="EMBL/GenBank/DDBJ databases">
        <title>The new phylogeny of the genus Mycobacterium.</title>
        <authorList>
            <person name="Tarcisio F."/>
            <person name="Conor M."/>
            <person name="Antonella G."/>
            <person name="Elisabetta G."/>
            <person name="Giulia F.S."/>
            <person name="Sara T."/>
            <person name="Anna F."/>
            <person name="Clotilde B."/>
            <person name="Roberto B."/>
            <person name="Veronica D.S."/>
            <person name="Fabio R."/>
            <person name="Monica P."/>
            <person name="Olivier J."/>
            <person name="Enrico T."/>
            <person name="Nicola S."/>
        </authorList>
    </citation>
    <scope>NUCLEOTIDE SEQUENCE [LARGE SCALE GENOMIC DNA]</scope>
    <source>
        <strain evidence="9 10">DSM 45166</strain>
    </source>
</reference>
<keyword evidence="3" id="KW-0276">Fatty acid metabolism</keyword>
<gene>
    <name evidence="9" type="ORF">AWC14_25845</name>
</gene>
<keyword evidence="4" id="KW-0443">Lipid metabolism</keyword>
<comment type="function">
    <text evidence="1">Could possibly oxidize fatty acids using specific components.</text>
</comment>